<dbReference type="AlphaFoldDB" id="A0A5J4PEH4"/>
<dbReference type="EMBL" id="SNRY01009544">
    <property type="protein sequence ID" value="KAA6306913.1"/>
    <property type="molecule type" value="Genomic_DNA"/>
</dbReference>
<accession>A0A5J4PEH4</accession>
<evidence type="ECO:0000313" key="1">
    <source>
        <dbReference type="EMBL" id="KAA6306913.1"/>
    </source>
</evidence>
<protein>
    <submittedName>
        <fullName evidence="1">Uncharacterized protein</fullName>
    </submittedName>
</protein>
<sequence>MEEYATDEQRHNGYDIADFLIQSKPKESILNRMLKKNPHLALLIEKFNLIEV</sequence>
<reference evidence="1" key="1">
    <citation type="submission" date="2019-03" db="EMBL/GenBank/DDBJ databases">
        <title>Single cell metagenomics reveals metabolic interactions within the superorganism composed of flagellate Streblomastix strix and complex community of Bacteroidetes bacteria on its surface.</title>
        <authorList>
            <person name="Treitli S.C."/>
            <person name="Kolisko M."/>
            <person name="Husnik F."/>
            <person name="Keeling P."/>
            <person name="Hampl V."/>
        </authorList>
    </citation>
    <scope>NUCLEOTIDE SEQUENCE</scope>
    <source>
        <strain evidence="1">STM</strain>
    </source>
</reference>
<gene>
    <name evidence="1" type="ORF">EZS27_041424</name>
</gene>
<name>A0A5J4PEH4_9ZZZZ</name>
<organism evidence="1">
    <name type="scientific">termite gut metagenome</name>
    <dbReference type="NCBI Taxonomy" id="433724"/>
    <lineage>
        <taxon>unclassified sequences</taxon>
        <taxon>metagenomes</taxon>
        <taxon>organismal metagenomes</taxon>
    </lineage>
</organism>
<proteinExistence type="predicted"/>
<comment type="caution">
    <text evidence="1">The sequence shown here is derived from an EMBL/GenBank/DDBJ whole genome shotgun (WGS) entry which is preliminary data.</text>
</comment>